<dbReference type="Pfam" id="PF05138">
    <property type="entry name" value="PaaA_PaaC"/>
    <property type="match status" value="1"/>
</dbReference>
<sequence>MSEAPEIAAAADLADELRPSVRNLILSLADSKRILGILYAEWVLGAPELEANIAASSLSQDEWGHSRVLYAMLKDFGDEPDQLEHEREPDAYQNIEALDGRLTTWPEFVVANAIIDTALTVQLEALAASRFAPFRQRMQKQLEEERFHEAHGSAWLRRMGRAGGQARSAVQDTLGQRYPAVLHWFGPDDFYAAEKDEGICDATGGELRARFVERTAPLLQGAGFDVPKVDLEFSSWDPAARRTNRDGPDPEAVARARGDKNRAFLMD</sequence>
<organism evidence="1 2">
    <name type="scientific">Candidatus Kutchimonas denitrificans</name>
    <dbReference type="NCBI Taxonomy" id="3056748"/>
    <lineage>
        <taxon>Bacteria</taxon>
        <taxon>Pseudomonadati</taxon>
        <taxon>Gemmatimonadota</taxon>
        <taxon>Gemmatimonadia</taxon>
        <taxon>Candidatus Palauibacterales</taxon>
        <taxon>Candidatus Palauibacteraceae</taxon>
        <taxon>Candidatus Kutchimonas</taxon>
    </lineage>
</organism>
<dbReference type="AlphaFoldDB" id="A0AAE4ZC98"/>
<dbReference type="InterPro" id="IPR007814">
    <property type="entry name" value="PaaA_PaaC"/>
</dbReference>
<proteinExistence type="predicted"/>
<comment type="caution">
    <text evidence="1">The sequence shown here is derived from an EMBL/GenBank/DDBJ whole genome shotgun (WGS) entry which is preliminary data.</text>
</comment>
<evidence type="ECO:0000313" key="1">
    <source>
        <dbReference type="EMBL" id="NIR76521.1"/>
    </source>
</evidence>
<dbReference type="InterPro" id="IPR009078">
    <property type="entry name" value="Ferritin-like_SF"/>
</dbReference>
<gene>
    <name evidence="1" type="ORF">GWO12_15685</name>
</gene>
<name>A0AAE4ZC98_9BACT</name>
<protein>
    <submittedName>
        <fullName evidence="1">Uncharacterized protein</fullName>
    </submittedName>
</protein>
<dbReference type="GO" id="GO:0010124">
    <property type="term" value="P:phenylacetate catabolic process"/>
    <property type="evidence" value="ECO:0007669"/>
    <property type="project" value="InterPro"/>
</dbReference>
<accession>A0AAE4ZC98</accession>
<dbReference type="EMBL" id="JAACAK010000130">
    <property type="protein sequence ID" value="NIR76521.1"/>
    <property type="molecule type" value="Genomic_DNA"/>
</dbReference>
<dbReference type="PANTHER" id="PTHR30458">
    <property type="entry name" value="PHENYLACETIC ACID DEGRADATION PROTEIN PAA"/>
    <property type="match status" value="1"/>
</dbReference>
<dbReference type="PANTHER" id="PTHR30458:SF0">
    <property type="entry name" value="1,2-PHENYLACETYL-COA EPOXIDASE, SUBUNIT C"/>
    <property type="match status" value="1"/>
</dbReference>
<dbReference type="Proteomes" id="UP000702544">
    <property type="component" value="Unassembled WGS sequence"/>
</dbReference>
<dbReference type="SUPFAM" id="SSF47240">
    <property type="entry name" value="Ferritin-like"/>
    <property type="match status" value="1"/>
</dbReference>
<dbReference type="GO" id="GO:0005829">
    <property type="term" value="C:cytosol"/>
    <property type="evidence" value="ECO:0007669"/>
    <property type="project" value="TreeGrafter"/>
</dbReference>
<dbReference type="InterPro" id="IPR012347">
    <property type="entry name" value="Ferritin-like"/>
</dbReference>
<reference evidence="1 2" key="1">
    <citation type="submission" date="2020-01" db="EMBL/GenBank/DDBJ databases">
        <title>Genomes assembled from Gulf of Kutch pelagic sediment metagenomes.</title>
        <authorList>
            <person name="Chandrashekar M."/>
            <person name="Mahajan M.S."/>
            <person name="Dave K.J."/>
            <person name="Vatsa P."/>
            <person name="Nathani N.M."/>
        </authorList>
    </citation>
    <scope>NUCLEOTIDE SEQUENCE [LARGE SCALE GENOMIC DNA]</scope>
    <source>
        <strain evidence="1">KS3-K002</strain>
    </source>
</reference>
<dbReference type="Gene3D" id="1.20.1260.10">
    <property type="match status" value="1"/>
</dbReference>
<dbReference type="InterPro" id="IPR052703">
    <property type="entry name" value="Aromatic_CoA_ox/epox"/>
</dbReference>
<evidence type="ECO:0000313" key="2">
    <source>
        <dbReference type="Proteomes" id="UP000702544"/>
    </source>
</evidence>